<sequence length="83" mass="9731">MDIYILGHNKAYTSLTTNQRPDTVLCIKNLNNEDDNRIYIFDAKYRINVDDKGIVGPLEEDINVMHRYRDVIVSKLSNKIQFK</sequence>
<name>A0A7X0SCU1_9CLOT</name>
<dbReference type="EMBL" id="JACKWY010000002">
    <property type="protein sequence ID" value="MBB6713887.1"/>
    <property type="molecule type" value="Genomic_DNA"/>
</dbReference>
<dbReference type="InterPro" id="IPR007505">
    <property type="entry name" value="PDDEXK_7"/>
</dbReference>
<comment type="caution">
    <text evidence="1">The sequence shown here is derived from an EMBL/GenBank/DDBJ whole genome shotgun (WGS) entry which is preliminary data.</text>
</comment>
<proteinExistence type="predicted"/>
<dbReference type="Proteomes" id="UP000585258">
    <property type="component" value="Unassembled WGS sequence"/>
</dbReference>
<organism evidence="1 2">
    <name type="scientific">Clostridium gasigenes</name>
    <dbReference type="NCBI Taxonomy" id="94869"/>
    <lineage>
        <taxon>Bacteria</taxon>
        <taxon>Bacillati</taxon>
        <taxon>Bacillota</taxon>
        <taxon>Clostridia</taxon>
        <taxon>Eubacteriales</taxon>
        <taxon>Clostridiaceae</taxon>
        <taxon>Clostridium</taxon>
    </lineage>
</organism>
<reference evidence="1 2" key="1">
    <citation type="submission" date="2020-08" db="EMBL/GenBank/DDBJ databases">
        <title>Clostridia isolated from Swiss meat.</title>
        <authorList>
            <person name="Wambui J."/>
            <person name="Stevens M.J.A."/>
            <person name="Stephan R."/>
        </authorList>
    </citation>
    <scope>NUCLEOTIDE SEQUENCE [LARGE SCALE GENOMIC DNA]</scope>
    <source>
        <strain evidence="1 2">CM001</strain>
    </source>
</reference>
<evidence type="ECO:0000313" key="1">
    <source>
        <dbReference type="EMBL" id="MBB6713887.1"/>
    </source>
</evidence>
<dbReference type="RefSeq" id="WP_185163831.1">
    <property type="nucleotide sequence ID" value="NZ_JACKWY010000002.1"/>
</dbReference>
<gene>
    <name evidence="1" type="ORF">H7E68_03925</name>
</gene>
<evidence type="ECO:0000313" key="2">
    <source>
        <dbReference type="Proteomes" id="UP000585258"/>
    </source>
</evidence>
<protein>
    <submittedName>
        <fullName evidence="1">Uncharacterized protein</fullName>
    </submittedName>
</protein>
<accession>A0A7X0SCU1</accession>
<dbReference type="AlphaFoldDB" id="A0A7X0SCU1"/>
<dbReference type="Pfam" id="PF04411">
    <property type="entry name" value="PDDEXK_7"/>
    <property type="match status" value="1"/>
</dbReference>